<accession>A0AAE4CQT6</accession>
<gene>
    <name evidence="2" type="ORF">J2S44_001067</name>
</gene>
<keyword evidence="1 2" id="KW-0238">DNA-binding</keyword>
<protein>
    <submittedName>
        <fullName evidence="2">DNA-binding NarL/FixJ family response regulator</fullName>
    </submittedName>
</protein>
<dbReference type="RefSeq" id="WP_310409473.1">
    <property type="nucleotide sequence ID" value="NZ_JAVDYC010000001.1"/>
</dbReference>
<dbReference type="GO" id="GO:0003677">
    <property type="term" value="F:DNA binding"/>
    <property type="evidence" value="ECO:0007669"/>
    <property type="project" value="UniProtKB-KW"/>
</dbReference>
<dbReference type="AlphaFoldDB" id="A0AAE4CQT6"/>
<dbReference type="GO" id="GO:0006355">
    <property type="term" value="P:regulation of DNA-templated transcription"/>
    <property type="evidence" value="ECO:0007669"/>
    <property type="project" value="InterPro"/>
</dbReference>
<dbReference type="SUPFAM" id="SSF46894">
    <property type="entry name" value="C-terminal effector domain of the bipartite response regulators"/>
    <property type="match status" value="1"/>
</dbReference>
<dbReference type="PANTHER" id="PTHR43214">
    <property type="entry name" value="TWO-COMPONENT RESPONSE REGULATOR"/>
    <property type="match status" value="1"/>
</dbReference>
<organism evidence="2 3">
    <name type="scientific">Catenuloplanes niger</name>
    <dbReference type="NCBI Taxonomy" id="587534"/>
    <lineage>
        <taxon>Bacteria</taxon>
        <taxon>Bacillati</taxon>
        <taxon>Actinomycetota</taxon>
        <taxon>Actinomycetes</taxon>
        <taxon>Micromonosporales</taxon>
        <taxon>Micromonosporaceae</taxon>
        <taxon>Catenuloplanes</taxon>
    </lineage>
</organism>
<dbReference type="PANTHER" id="PTHR43214:SF42">
    <property type="entry name" value="TRANSCRIPTIONAL REGULATORY PROTEIN DESR"/>
    <property type="match status" value="1"/>
</dbReference>
<comment type="caution">
    <text evidence="2">The sequence shown here is derived from an EMBL/GenBank/DDBJ whole genome shotgun (WGS) entry which is preliminary data.</text>
</comment>
<dbReference type="Proteomes" id="UP001183629">
    <property type="component" value="Unassembled WGS sequence"/>
</dbReference>
<name>A0AAE4CQT6_9ACTN</name>
<dbReference type="InterPro" id="IPR039420">
    <property type="entry name" value="WalR-like"/>
</dbReference>
<reference evidence="2 3" key="1">
    <citation type="submission" date="2023-07" db="EMBL/GenBank/DDBJ databases">
        <title>Sequencing the genomes of 1000 actinobacteria strains.</title>
        <authorList>
            <person name="Klenk H.-P."/>
        </authorList>
    </citation>
    <scope>NUCLEOTIDE SEQUENCE [LARGE SCALE GENOMIC DNA]</scope>
    <source>
        <strain evidence="2 3">DSM 44711</strain>
    </source>
</reference>
<dbReference type="EMBL" id="JAVDYC010000001">
    <property type="protein sequence ID" value="MDR7320817.1"/>
    <property type="molecule type" value="Genomic_DNA"/>
</dbReference>
<dbReference type="SUPFAM" id="SSF52172">
    <property type="entry name" value="CheY-like"/>
    <property type="match status" value="1"/>
</dbReference>
<evidence type="ECO:0000313" key="2">
    <source>
        <dbReference type="EMBL" id="MDR7320817.1"/>
    </source>
</evidence>
<dbReference type="InterPro" id="IPR016032">
    <property type="entry name" value="Sig_transdc_resp-reg_C-effctor"/>
</dbReference>
<evidence type="ECO:0000256" key="1">
    <source>
        <dbReference type="ARBA" id="ARBA00023125"/>
    </source>
</evidence>
<dbReference type="InterPro" id="IPR011006">
    <property type="entry name" value="CheY-like_superfamily"/>
</dbReference>
<dbReference type="Gene3D" id="3.40.50.2300">
    <property type="match status" value="1"/>
</dbReference>
<evidence type="ECO:0000313" key="3">
    <source>
        <dbReference type="Proteomes" id="UP001183629"/>
    </source>
</evidence>
<proteinExistence type="predicted"/>
<sequence>MANVLSAAGHQVETPTDPVSWAARRPSALVLLTMAGIPQWRLLDGLRTVQVIALVDEGSASDGVRAVRAGARSVLPRGVAHDSLRRAVEATIDGQSVLPTAVVSLLANGGEQQAGAVDPDRIAWLGKLASGMTVAQLATQMGYSERAMFRLLAALYREIGASNRIEAVVHARDRGWI</sequence>
<keyword evidence="3" id="KW-1185">Reference proteome</keyword>